<sequence length="241" mass="27550">MPESFSPELFSEETRNRIRELQKEGPVSSNAIAEAMLEDVDFVGAGGRVVVARVEGGGGKLAAVSRKEVSPEEAVTVYYNQALLRMLFPDNFPEIYASYGKSKGKGVSVNFREEIIGRAFTKQEAQKLHTDNLVKEPMVIKSEEHPFSKVIRAMKEINIPIVFDRNERNYMVGPSDEEYFVDTINFRDWTEEHKNSWLDYMRDKGCSQVEMDRASRYINRIITVNQKVIPTAKIRETQVFA</sequence>
<accession>A0A0G1HMX1</accession>
<reference evidence="1 2" key="1">
    <citation type="journal article" date="2015" name="Nature">
        <title>rRNA introns, odd ribosomes, and small enigmatic genomes across a large radiation of phyla.</title>
        <authorList>
            <person name="Brown C.T."/>
            <person name="Hug L.A."/>
            <person name="Thomas B.C."/>
            <person name="Sharon I."/>
            <person name="Castelle C.J."/>
            <person name="Singh A."/>
            <person name="Wilkins M.J."/>
            <person name="Williams K.H."/>
            <person name="Banfield J.F."/>
        </authorList>
    </citation>
    <scope>NUCLEOTIDE SEQUENCE [LARGE SCALE GENOMIC DNA]</scope>
</reference>
<gene>
    <name evidence="1" type="ORF">UW41_C0035G0004</name>
</gene>
<dbReference type="STRING" id="1618392.UW41_C0035G0004"/>
<evidence type="ECO:0000313" key="2">
    <source>
        <dbReference type="Proteomes" id="UP000034172"/>
    </source>
</evidence>
<proteinExistence type="predicted"/>
<dbReference type="EMBL" id="LCIE01000035">
    <property type="protein sequence ID" value="KKT48260.1"/>
    <property type="molecule type" value="Genomic_DNA"/>
</dbReference>
<protein>
    <submittedName>
        <fullName evidence="1">Uncharacterized protein</fullName>
    </submittedName>
</protein>
<dbReference type="AlphaFoldDB" id="A0A0G1HMX1"/>
<dbReference type="Proteomes" id="UP000034172">
    <property type="component" value="Unassembled WGS sequence"/>
</dbReference>
<evidence type="ECO:0000313" key="1">
    <source>
        <dbReference type="EMBL" id="KKT48260.1"/>
    </source>
</evidence>
<name>A0A0G1HMX1_9BACT</name>
<organism evidence="1 2">
    <name type="scientific">Candidatus Collierbacteria bacterium GW2011_GWC2_44_18</name>
    <dbReference type="NCBI Taxonomy" id="1618392"/>
    <lineage>
        <taxon>Bacteria</taxon>
        <taxon>Candidatus Collieribacteriota</taxon>
    </lineage>
</organism>
<comment type="caution">
    <text evidence="1">The sequence shown here is derived from an EMBL/GenBank/DDBJ whole genome shotgun (WGS) entry which is preliminary data.</text>
</comment>